<keyword evidence="4" id="KW-1185">Reference proteome</keyword>
<organism evidence="3 4">
    <name type="scientific">Strigamia maritima</name>
    <name type="common">European centipede</name>
    <name type="synonym">Geophilus maritimus</name>
    <dbReference type="NCBI Taxonomy" id="126957"/>
    <lineage>
        <taxon>Eukaryota</taxon>
        <taxon>Metazoa</taxon>
        <taxon>Ecdysozoa</taxon>
        <taxon>Arthropoda</taxon>
        <taxon>Myriapoda</taxon>
        <taxon>Chilopoda</taxon>
        <taxon>Pleurostigmophora</taxon>
        <taxon>Geophilomorpha</taxon>
        <taxon>Linotaeniidae</taxon>
        <taxon>Strigamia</taxon>
    </lineage>
</organism>
<evidence type="ECO:0000256" key="1">
    <source>
        <dbReference type="ARBA" id="ARBA00000644"/>
    </source>
</evidence>
<dbReference type="GO" id="GO:0006046">
    <property type="term" value="P:N-acetylglucosamine catabolic process"/>
    <property type="evidence" value="ECO:0007669"/>
    <property type="project" value="TreeGrafter"/>
</dbReference>
<dbReference type="InterPro" id="IPR037171">
    <property type="entry name" value="NagB/RpiA_transferase-like"/>
</dbReference>
<dbReference type="PROSITE" id="PS01161">
    <property type="entry name" value="GLC_GALNAC_ISOMERASE"/>
    <property type="match status" value="1"/>
</dbReference>
<dbReference type="EMBL" id="JH430359">
    <property type="status" value="NOT_ANNOTATED_CDS"/>
    <property type="molecule type" value="Genomic_DNA"/>
</dbReference>
<name>T1IJU4_STRMM</name>
<dbReference type="GO" id="GO:0006043">
    <property type="term" value="P:glucosamine catabolic process"/>
    <property type="evidence" value="ECO:0007669"/>
    <property type="project" value="TreeGrafter"/>
</dbReference>
<dbReference type="GO" id="GO:0004342">
    <property type="term" value="F:glucosamine-6-phosphate deaminase activity"/>
    <property type="evidence" value="ECO:0007669"/>
    <property type="project" value="UniProtKB-EC"/>
</dbReference>
<dbReference type="STRING" id="126957.T1IJU4"/>
<dbReference type="Proteomes" id="UP000014500">
    <property type="component" value="Unassembled WGS sequence"/>
</dbReference>
<evidence type="ECO:0000313" key="3">
    <source>
        <dbReference type="EnsemblMetazoa" id="SMAR001171-PA"/>
    </source>
</evidence>
<dbReference type="EnsemblMetazoa" id="SMAR001171-RA">
    <property type="protein sequence ID" value="SMAR001171-PA"/>
    <property type="gene ID" value="SMAR001171"/>
</dbReference>
<reference evidence="3" key="2">
    <citation type="submission" date="2015-02" db="UniProtKB">
        <authorList>
            <consortium name="EnsemblMetazoa"/>
        </authorList>
    </citation>
    <scope>IDENTIFICATION</scope>
</reference>
<dbReference type="GO" id="GO:0005737">
    <property type="term" value="C:cytoplasm"/>
    <property type="evidence" value="ECO:0007669"/>
    <property type="project" value="TreeGrafter"/>
</dbReference>
<dbReference type="Gene3D" id="3.40.50.1360">
    <property type="match status" value="1"/>
</dbReference>
<protein>
    <submittedName>
        <fullName evidence="3">Uncharacterized protein</fullName>
    </submittedName>
</protein>
<accession>T1IJU4</accession>
<dbReference type="PANTHER" id="PTHR11280">
    <property type="entry name" value="GLUCOSAMINE-6-PHOSPHATE ISOMERASE"/>
    <property type="match status" value="1"/>
</dbReference>
<dbReference type="GO" id="GO:0019262">
    <property type="term" value="P:N-acetylneuraminate catabolic process"/>
    <property type="evidence" value="ECO:0007669"/>
    <property type="project" value="TreeGrafter"/>
</dbReference>
<evidence type="ECO:0000256" key="2">
    <source>
        <dbReference type="ARBA" id="ARBA00004775"/>
    </source>
</evidence>
<dbReference type="eggNOG" id="KOG3148">
    <property type="taxonomic scope" value="Eukaryota"/>
</dbReference>
<dbReference type="PhylomeDB" id="T1IJU4"/>
<dbReference type="InterPro" id="IPR018321">
    <property type="entry name" value="Glucosamine6P_isomerase_CS"/>
</dbReference>
<dbReference type="GO" id="GO:0042802">
    <property type="term" value="F:identical protein binding"/>
    <property type="evidence" value="ECO:0007669"/>
    <property type="project" value="TreeGrafter"/>
</dbReference>
<dbReference type="HOGENOM" id="CLU_1257486_0_0_1"/>
<dbReference type="SUPFAM" id="SSF100950">
    <property type="entry name" value="NagB/RpiA/CoA transferase-like"/>
    <property type="match status" value="1"/>
</dbReference>
<dbReference type="InterPro" id="IPR004547">
    <property type="entry name" value="Glucosamine6P_isomerase"/>
</dbReference>
<comment type="pathway">
    <text evidence="2">Nucleotide-sugar biosynthesis; UDP-N-acetyl-alpha-D-glucosamine biosynthesis; alpha-D-glucosamine 6-phosphate from D-fructose 6-phosphate: step 1/1.</text>
</comment>
<proteinExistence type="predicted"/>
<dbReference type="PANTHER" id="PTHR11280:SF5">
    <property type="entry name" value="GLUCOSAMINE-6-PHOSPHATE ISOMERASE"/>
    <property type="match status" value="1"/>
</dbReference>
<dbReference type="AlphaFoldDB" id="T1IJU4"/>
<dbReference type="OMA" id="HRCERDY"/>
<comment type="catalytic activity">
    <reaction evidence="1">
        <text>alpha-D-glucosamine 6-phosphate + H2O = beta-D-fructose 6-phosphate + NH4(+)</text>
        <dbReference type="Rhea" id="RHEA:12172"/>
        <dbReference type="ChEBI" id="CHEBI:15377"/>
        <dbReference type="ChEBI" id="CHEBI:28938"/>
        <dbReference type="ChEBI" id="CHEBI:57634"/>
        <dbReference type="ChEBI" id="CHEBI:75989"/>
        <dbReference type="EC" id="3.5.99.6"/>
    </reaction>
</comment>
<reference evidence="4" key="1">
    <citation type="submission" date="2011-05" db="EMBL/GenBank/DDBJ databases">
        <authorList>
            <person name="Richards S.R."/>
            <person name="Qu J."/>
            <person name="Jiang H."/>
            <person name="Jhangiani S.N."/>
            <person name="Agravi P."/>
            <person name="Goodspeed R."/>
            <person name="Gross S."/>
            <person name="Mandapat C."/>
            <person name="Jackson L."/>
            <person name="Mathew T."/>
            <person name="Pu L."/>
            <person name="Thornton R."/>
            <person name="Saada N."/>
            <person name="Wilczek-Boney K.B."/>
            <person name="Lee S."/>
            <person name="Kovar C."/>
            <person name="Wu Y."/>
            <person name="Scherer S.E."/>
            <person name="Worley K.C."/>
            <person name="Muzny D.M."/>
            <person name="Gibbs R."/>
        </authorList>
    </citation>
    <scope>NUCLEOTIDE SEQUENCE</scope>
    <source>
        <strain evidence="4">Brora</strain>
    </source>
</reference>
<sequence>MKTEVAFQRIIQKVIIHSCIIISSNTSVFFPKTHILDGNAYDLVQECEAFEEKIKEAGGIELFIGGIGPDGHIAFNEPGSSLVSRTRVKTLAQDTITRLLHDYGKCAFFRNDSNQVSKQAFTVGVETVMEAREVMILILAAHKAFALYKAIEDINHMWTVSAFQTHPRSIFLCDEDATLELRVKFVKYFKVCDLFLKFFYSISNLPAVGSRLRGTPIREL</sequence>
<evidence type="ECO:0000313" key="4">
    <source>
        <dbReference type="Proteomes" id="UP000014500"/>
    </source>
</evidence>